<dbReference type="InterPro" id="IPR014729">
    <property type="entry name" value="Rossmann-like_a/b/a_fold"/>
</dbReference>
<evidence type="ECO:0000256" key="2">
    <source>
        <dbReference type="ARBA" id="ARBA00022598"/>
    </source>
</evidence>
<feature type="binding site" evidence="10">
    <location>
        <begin position="8"/>
        <end position="18"/>
    </location>
    <ligand>
        <name>ATP</name>
        <dbReference type="ChEBI" id="CHEBI:30616"/>
    </ligand>
</feature>
<keyword evidence="2 10" id="KW-0436">Ligase</keyword>
<dbReference type="NCBIfam" id="TIGR00364">
    <property type="entry name" value="7-cyano-7-deazaguanine synthase QueC"/>
    <property type="match status" value="1"/>
</dbReference>
<comment type="catalytic activity">
    <reaction evidence="9 10">
        <text>7-carboxy-7-carbaguanine + NH4(+) + 2 ATP = 7-cyano-7-carbaguanine + 2 AMP + 2 diphosphate + 2 H(+)</text>
        <dbReference type="Rhea" id="RHEA:27982"/>
        <dbReference type="ChEBI" id="CHEBI:15378"/>
        <dbReference type="ChEBI" id="CHEBI:28938"/>
        <dbReference type="ChEBI" id="CHEBI:30616"/>
        <dbReference type="ChEBI" id="CHEBI:33019"/>
        <dbReference type="ChEBI" id="CHEBI:45075"/>
        <dbReference type="ChEBI" id="CHEBI:61036"/>
        <dbReference type="ChEBI" id="CHEBI:456215"/>
        <dbReference type="EC" id="6.3.4.20"/>
    </reaction>
</comment>
<dbReference type="InterPro" id="IPR018317">
    <property type="entry name" value="QueC"/>
</dbReference>
<evidence type="ECO:0000313" key="11">
    <source>
        <dbReference type="EMBL" id="RUT05931.1"/>
    </source>
</evidence>
<comment type="caution">
    <text evidence="11">The sequence shown here is derived from an EMBL/GenBank/DDBJ whole genome shotgun (WGS) entry which is preliminary data.</text>
</comment>
<dbReference type="PANTHER" id="PTHR42914:SF1">
    <property type="entry name" value="7-CYANO-7-DEAZAGUANINE SYNTHASE"/>
    <property type="match status" value="1"/>
</dbReference>
<protein>
    <recommendedName>
        <fullName evidence="8 10">7-cyano-7-deazaguanine synthase</fullName>
        <ecNumber evidence="8 10">6.3.4.20</ecNumber>
    </recommendedName>
    <alternativeName>
        <fullName evidence="10">7-cyano-7-carbaguanine synthase</fullName>
    </alternativeName>
    <alternativeName>
        <fullName evidence="10">PreQ(0) synthase</fullName>
    </alternativeName>
    <alternativeName>
        <fullName evidence="10">Queuosine biosynthesis protein QueC</fullName>
    </alternativeName>
</protein>
<reference evidence="11" key="2">
    <citation type="journal article" date="2019" name="Genome Biol. Evol.">
        <title>Day and night: Metabolic profiles and evolutionary relationships of six axenic non-marine cyanobacteria.</title>
        <authorList>
            <person name="Will S.E."/>
            <person name="Henke P."/>
            <person name="Boedeker C."/>
            <person name="Huang S."/>
            <person name="Brinkmann H."/>
            <person name="Rohde M."/>
            <person name="Jarek M."/>
            <person name="Friedl T."/>
            <person name="Seufert S."/>
            <person name="Schumacher M."/>
            <person name="Overmann J."/>
            <person name="Neumann-Schaal M."/>
            <person name="Petersen J."/>
        </authorList>
    </citation>
    <scope>NUCLEOTIDE SEQUENCE [LARGE SCALE GENOMIC DNA]</scope>
    <source>
        <strain evidence="11">PCC 7102</strain>
    </source>
</reference>
<gene>
    <name evidence="10 11" type="primary">queC</name>
    <name evidence="11" type="ORF">DSM106972_031370</name>
</gene>
<proteinExistence type="inferred from homology"/>
<name>A0A433VIJ1_9CYAN</name>
<evidence type="ECO:0000256" key="1">
    <source>
        <dbReference type="ARBA" id="ARBA00005061"/>
    </source>
</evidence>
<evidence type="ECO:0000256" key="6">
    <source>
        <dbReference type="ARBA" id="ARBA00022840"/>
    </source>
</evidence>
<feature type="binding site" evidence="10">
    <location>
        <position position="184"/>
    </location>
    <ligand>
        <name>Zn(2+)</name>
        <dbReference type="ChEBI" id="CHEBI:29105"/>
    </ligand>
</feature>
<accession>A0A433VIJ1</accession>
<evidence type="ECO:0000256" key="5">
    <source>
        <dbReference type="ARBA" id="ARBA00022833"/>
    </source>
</evidence>
<dbReference type="EMBL" id="RSCL01000007">
    <property type="protein sequence ID" value="RUT05931.1"/>
    <property type="molecule type" value="Genomic_DNA"/>
</dbReference>
<keyword evidence="10" id="KW-0671">Queuosine biosynthesis</keyword>
<comment type="function">
    <text evidence="10">Catalyzes the ATP-dependent conversion of 7-carboxy-7-deazaguanine (CDG) to 7-cyano-7-deazaguanine (preQ(0)).</text>
</comment>
<dbReference type="SUPFAM" id="SSF52402">
    <property type="entry name" value="Adenine nucleotide alpha hydrolases-like"/>
    <property type="match status" value="1"/>
</dbReference>
<dbReference type="Proteomes" id="UP000271624">
    <property type="component" value="Unassembled WGS sequence"/>
</dbReference>
<dbReference type="GO" id="GO:0008616">
    <property type="term" value="P:tRNA queuosine(34) biosynthetic process"/>
    <property type="evidence" value="ECO:0007669"/>
    <property type="project" value="UniProtKB-UniRule"/>
</dbReference>
<dbReference type="RefSeq" id="WP_127081640.1">
    <property type="nucleotide sequence ID" value="NZ_RSCL01000007.1"/>
</dbReference>
<dbReference type="Pfam" id="PF06508">
    <property type="entry name" value="QueC"/>
    <property type="match status" value="1"/>
</dbReference>
<keyword evidence="6 10" id="KW-0067">ATP-binding</keyword>
<dbReference type="GO" id="GO:0016879">
    <property type="term" value="F:ligase activity, forming carbon-nitrogen bonds"/>
    <property type="evidence" value="ECO:0007669"/>
    <property type="project" value="UniProtKB-UniRule"/>
</dbReference>
<reference evidence="11" key="1">
    <citation type="submission" date="2018-12" db="EMBL/GenBank/DDBJ databases">
        <authorList>
            <person name="Will S."/>
            <person name="Neumann-Schaal M."/>
            <person name="Henke P."/>
        </authorList>
    </citation>
    <scope>NUCLEOTIDE SEQUENCE</scope>
    <source>
        <strain evidence="11">PCC 7102</strain>
    </source>
</reference>
<sequence>MKNSLILYSGGMDSTVLLYHKREEIALAVSFNYGSKHNDREFYYAALNTKKLGIEHVKLDLSDIIGKHFSSHLLKTGSEIPDGHYQEPIMKQTVVPFRNGIMLSIAVGLAESKGLKQIYLANHFGDHAIYPDCTSAFIEPFKEAAKAGTYEKIEIVSPYVSITKRDIALIGKDLDVPFKYTWSCYKGKEHHCGKCGTCVERKEALEGFDETVYT</sequence>
<dbReference type="PIRSF" id="PIRSF006293">
    <property type="entry name" value="ExsB"/>
    <property type="match status" value="1"/>
</dbReference>
<evidence type="ECO:0000256" key="9">
    <source>
        <dbReference type="ARBA" id="ARBA00047890"/>
    </source>
</evidence>
<comment type="pathway">
    <text evidence="1 10">Purine metabolism; 7-cyano-7-deazaguanine biosynthesis.</text>
</comment>
<feature type="binding site" evidence="10">
    <location>
        <position position="198"/>
    </location>
    <ligand>
        <name>Zn(2+)</name>
        <dbReference type="ChEBI" id="CHEBI:29105"/>
    </ligand>
</feature>
<evidence type="ECO:0000256" key="10">
    <source>
        <dbReference type="HAMAP-Rule" id="MF_01633"/>
    </source>
</evidence>
<feature type="binding site" evidence="10">
    <location>
        <position position="195"/>
    </location>
    <ligand>
        <name>Zn(2+)</name>
        <dbReference type="ChEBI" id="CHEBI:29105"/>
    </ligand>
</feature>
<feature type="binding site" evidence="10">
    <location>
        <position position="192"/>
    </location>
    <ligand>
        <name>Zn(2+)</name>
        <dbReference type="ChEBI" id="CHEBI:29105"/>
    </ligand>
</feature>
<dbReference type="GO" id="GO:0008270">
    <property type="term" value="F:zinc ion binding"/>
    <property type="evidence" value="ECO:0007669"/>
    <property type="project" value="UniProtKB-UniRule"/>
</dbReference>
<dbReference type="Gene3D" id="3.40.50.620">
    <property type="entry name" value="HUPs"/>
    <property type="match status" value="1"/>
</dbReference>
<evidence type="ECO:0000256" key="3">
    <source>
        <dbReference type="ARBA" id="ARBA00022723"/>
    </source>
</evidence>
<organism evidence="11 12">
    <name type="scientific">Dulcicalothrix desertica PCC 7102</name>
    <dbReference type="NCBI Taxonomy" id="232991"/>
    <lineage>
        <taxon>Bacteria</taxon>
        <taxon>Bacillati</taxon>
        <taxon>Cyanobacteriota</taxon>
        <taxon>Cyanophyceae</taxon>
        <taxon>Nostocales</taxon>
        <taxon>Calotrichaceae</taxon>
        <taxon>Dulcicalothrix</taxon>
    </lineage>
</organism>
<evidence type="ECO:0000256" key="8">
    <source>
        <dbReference type="ARBA" id="ARBA00039149"/>
    </source>
</evidence>
<dbReference type="AlphaFoldDB" id="A0A433VIJ1"/>
<dbReference type="UniPathway" id="UPA00391"/>
<evidence type="ECO:0000313" key="12">
    <source>
        <dbReference type="Proteomes" id="UP000271624"/>
    </source>
</evidence>
<keyword evidence="12" id="KW-1185">Reference proteome</keyword>
<dbReference type="PANTHER" id="PTHR42914">
    <property type="entry name" value="7-CYANO-7-DEAZAGUANINE SYNTHASE"/>
    <property type="match status" value="1"/>
</dbReference>
<dbReference type="GO" id="GO:0005524">
    <property type="term" value="F:ATP binding"/>
    <property type="evidence" value="ECO:0007669"/>
    <property type="project" value="UniProtKB-UniRule"/>
</dbReference>
<comment type="cofactor">
    <cofactor evidence="10">
        <name>Zn(2+)</name>
        <dbReference type="ChEBI" id="CHEBI:29105"/>
    </cofactor>
    <text evidence="10">Binds 1 zinc ion per subunit.</text>
</comment>
<dbReference type="OrthoDB" id="9789567at2"/>
<evidence type="ECO:0000256" key="7">
    <source>
        <dbReference type="ARBA" id="ARBA00037993"/>
    </source>
</evidence>
<dbReference type="EC" id="6.3.4.20" evidence="8 10"/>
<dbReference type="HAMAP" id="MF_01633">
    <property type="entry name" value="QueC"/>
    <property type="match status" value="1"/>
</dbReference>
<comment type="similarity">
    <text evidence="7 10">Belongs to the QueC family.</text>
</comment>
<keyword evidence="4 10" id="KW-0547">Nucleotide-binding</keyword>
<dbReference type="CDD" id="cd01995">
    <property type="entry name" value="QueC-like"/>
    <property type="match status" value="1"/>
</dbReference>
<keyword evidence="3 10" id="KW-0479">Metal-binding</keyword>
<keyword evidence="5 10" id="KW-0862">Zinc</keyword>
<evidence type="ECO:0000256" key="4">
    <source>
        <dbReference type="ARBA" id="ARBA00022741"/>
    </source>
</evidence>